<evidence type="ECO:0000256" key="1">
    <source>
        <dbReference type="SAM" id="MobiDB-lite"/>
    </source>
</evidence>
<feature type="domain" description="PhoD-like phosphatase" evidence="2">
    <location>
        <begin position="540"/>
        <end position="660"/>
    </location>
</feature>
<feature type="compositionally biased region" description="Basic and acidic residues" evidence="1">
    <location>
        <begin position="666"/>
        <end position="680"/>
    </location>
</feature>
<dbReference type="PANTHER" id="PTHR46689:SF1">
    <property type="entry name" value="PHOD-LIKE PHOSPHATASE DOMAIN-CONTAINING PROTEIN"/>
    <property type="match status" value="1"/>
</dbReference>
<feature type="region of interest" description="Disordered" evidence="1">
    <location>
        <begin position="782"/>
        <end position="810"/>
    </location>
</feature>
<dbReference type="AlphaFoldDB" id="A0A9P8SGN0"/>
<dbReference type="InterPro" id="IPR043904">
    <property type="entry name" value="PhoD_2-like"/>
</dbReference>
<dbReference type="GeneID" id="68355469"/>
<feature type="domain" description="PhoD-like phosphatase" evidence="2">
    <location>
        <begin position="288"/>
        <end position="538"/>
    </location>
</feature>
<feature type="region of interest" description="Disordered" evidence="1">
    <location>
        <begin position="902"/>
        <end position="927"/>
    </location>
</feature>
<evidence type="ECO:0000313" key="4">
    <source>
        <dbReference type="Proteomes" id="UP000824596"/>
    </source>
</evidence>
<name>A0A9P8SGN0_9HYPO</name>
<evidence type="ECO:0000259" key="2">
    <source>
        <dbReference type="Pfam" id="PF19050"/>
    </source>
</evidence>
<accession>A0A9P8SGN0</accession>
<feature type="region of interest" description="Disordered" evidence="1">
    <location>
        <begin position="666"/>
        <end position="743"/>
    </location>
</feature>
<proteinExistence type="predicted"/>
<organism evidence="3 4">
    <name type="scientific">Hirsutella rhossiliensis</name>
    <dbReference type="NCBI Taxonomy" id="111463"/>
    <lineage>
        <taxon>Eukaryota</taxon>
        <taxon>Fungi</taxon>
        <taxon>Dikarya</taxon>
        <taxon>Ascomycota</taxon>
        <taxon>Pezizomycotina</taxon>
        <taxon>Sordariomycetes</taxon>
        <taxon>Hypocreomycetidae</taxon>
        <taxon>Hypocreales</taxon>
        <taxon>Ophiocordycipitaceae</taxon>
        <taxon>Hirsutella</taxon>
    </lineage>
</organism>
<gene>
    <name evidence="3" type="ORF">HRG_06340</name>
</gene>
<dbReference type="GO" id="GO:0016020">
    <property type="term" value="C:membrane"/>
    <property type="evidence" value="ECO:0007669"/>
    <property type="project" value="TreeGrafter"/>
</dbReference>
<dbReference type="RefSeq" id="XP_044719751.1">
    <property type="nucleotide sequence ID" value="XM_044864811.1"/>
</dbReference>
<dbReference type="OrthoDB" id="9999821at2759"/>
<evidence type="ECO:0000313" key="3">
    <source>
        <dbReference type="EMBL" id="KAH0962238.1"/>
    </source>
</evidence>
<dbReference type="CDD" id="cd07389">
    <property type="entry name" value="MPP_PhoD"/>
    <property type="match status" value="1"/>
</dbReference>
<feature type="compositionally biased region" description="Basic and acidic residues" evidence="1">
    <location>
        <begin position="719"/>
        <end position="743"/>
    </location>
</feature>
<reference evidence="3" key="1">
    <citation type="submission" date="2021-09" db="EMBL/GenBank/DDBJ databases">
        <title>A high-quality genome of the endoparasitic fungus Hirsutella rhossiliensis with a comparison of Hirsutella genomes reveals transposable elements contributing to genome size variation.</title>
        <authorList>
            <person name="Lin R."/>
            <person name="Jiao Y."/>
            <person name="Sun X."/>
            <person name="Ling J."/>
            <person name="Xie B."/>
            <person name="Cheng X."/>
        </authorList>
    </citation>
    <scope>NUCLEOTIDE SEQUENCE</scope>
    <source>
        <strain evidence="3">HR02</strain>
    </source>
</reference>
<comment type="caution">
    <text evidence="3">The sequence shown here is derived from an EMBL/GenBank/DDBJ whole genome shotgun (WGS) entry which is preliminary data.</text>
</comment>
<dbReference type="InterPro" id="IPR018946">
    <property type="entry name" value="PhoD-like_MPP"/>
</dbReference>
<protein>
    <submittedName>
        <fullName evidence="3">Transcription factor</fullName>
    </submittedName>
</protein>
<dbReference type="EMBL" id="JAIZPD010000006">
    <property type="protein sequence ID" value="KAH0962238.1"/>
    <property type="molecule type" value="Genomic_DNA"/>
</dbReference>
<dbReference type="Gene3D" id="3.60.21.70">
    <property type="entry name" value="PhoD-like phosphatase"/>
    <property type="match status" value="1"/>
</dbReference>
<feature type="compositionally biased region" description="Acidic residues" evidence="1">
    <location>
        <begin position="911"/>
        <end position="927"/>
    </location>
</feature>
<dbReference type="PANTHER" id="PTHR46689">
    <property type="entry name" value="MEMBRANE PROTEIN, PUTATIVE-RELATED"/>
    <property type="match status" value="1"/>
</dbReference>
<dbReference type="InterPro" id="IPR038607">
    <property type="entry name" value="PhoD-like_sf"/>
</dbReference>
<dbReference type="Proteomes" id="UP000824596">
    <property type="component" value="Unassembled WGS sequence"/>
</dbReference>
<sequence length="927" mass="104348">MDEWKKGTTGALSGTLLDLRHEQPFAVDKNQAWWEGGGRGPGDSRAHMQRRAEAFDGEYDDTNAPTRFKPPLYLKCGPLLRYCGTRRERFPARTPRGDSVMSERETWRGSVMIVTKDSESSYEIAPMLRLFVQNVALLPPPPELVDGELPPEYVDPIAGHPKLGRRGETLYVRPVEHIEEARDVSRDETDNGLFEATRSPPEGMPADGSPDLPGSFARRIKAANADGEKMQKYKDVRGFRLHSERGCTFWRFNIEVELRDKQQRIAYRINRGPCMGFWVPCRARAMNIMFYSGNGFGAGARPDELSGPDPMWRDVLNTHQTQPFHVMIGGGNQIFNDPVAYECGLLSDWLEMRDPLEKESAPFTVEMQDELEAFYLERYCMWFSQGLYGLATSQIPMVNMYDDHDILDGYGSYPHHDMNGPVFCGLGSVAFKYYMLFQHQSLVTETENSEPSWILGLQTGPYIHELSRSVFLSLGGKVALLAVDCRTERTENNVMREKTWEKIMNRLYAEIRRGQIEHLLVLSALPIAYPRFDWLENFFTSKFMSPVKALGRTGVFGKSLNSIDGRAEMQDDVNGHWVARNHKHERSIVMEDLQDLAIDKSMRITILSGNVSMAAVGQFYSNPKLGLAKHRDPRYMPNIISSAVANMPPSDLLADALSKRNKVHHFDKQTDEDGARESLRGSRPPVSGRMGLFRSLSRRSSTDKQRPGMLGRTMSLGRGEAEARGYPEPGRHTSESRLGGDRANGRWAGNGAYLDHGYASPHAAHASNAHNAVAGQDEYTVGDESQFTSGPPRRAQTISNQRLPGHSEPDMVAMPTFHRTPTGLSAKQMRQAEKYKVDLEEGLDIRLNVEVNAQDPAGITVPYRILVPRLQYEYDPAEDDLAQKGGGAEMSGLKRLFSFRKKGARAKSNDYEDDVTSDEDEEEYPVR</sequence>
<keyword evidence="4" id="KW-1185">Reference proteome</keyword>
<dbReference type="Pfam" id="PF19050">
    <property type="entry name" value="PhoD_2"/>
    <property type="match status" value="2"/>
</dbReference>